<proteinExistence type="predicted"/>
<comment type="caution">
    <text evidence="2">The sequence shown here is derived from an EMBL/GenBank/DDBJ whole genome shotgun (WGS) entry which is preliminary data.</text>
</comment>
<dbReference type="Pfam" id="PF04014">
    <property type="entry name" value="MazE_antitoxin"/>
    <property type="match status" value="1"/>
</dbReference>
<evidence type="ECO:0000259" key="1">
    <source>
        <dbReference type="Pfam" id="PF04014"/>
    </source>
</evidence>
<dbReference type="Proteomes" id="UP000732298">
    <property type="component" value="Unassembled WGS sequence"/>
</dbReference>
<dbReference type="InterPro" id="IPR037914">
    <property type="entry name" value="SpoVT-AbrB_sf"/>
</dbReference>
<dbReference type="Gene3D" id="2.10.260.10">
    <property type="match status" value="1"/>
</dbReference>
<dbReference type="GO" id="GO:0003677">
    <property type="term" value="F:DNA binding"/>
    <property type="evidence" value="ECO:0007669"/>
    <property type="project" value="UniProtKB-KW"/>
</dbReference>
<dbReference type="SUPFAM" id="SSF89447">
    <property type="entry name" value="AbrB/MazE/MraZ-like"/>
    <property type="match status" value="1"/>
</dbReference>
<sequence length="70" mass="7900">MAEKMVVVRKWGNSVGVAFPADFAKKEGIRPNDSVIVSVKKVVPLRELFGSLKTKKPTEEIMKEIRKGWD</sequence>
<evidence type="ECO:0000313" key="2">
    <source>
        <dbReference type="EMBL" id="MBI4210502.1"/>
    </source>
</evidence>
<reference evidence="2" key="1">
    <citation type="submission" date="2020-07" db="EMBL/GenBank/DDBJ databases">
        <title>Huge and variable diversity of episymbiotic CPR bacteria and DPANN archaea in groundwater ecosystems.</title>
        <authorList>
            <person name="He C.Y."/>
            <person name="Keren R."/>
            <person name="Whittaker M."/>
            <person name="Farag I.F."/>
            <person name="Doudna J."/>
            <person name="Cate J.H.D."/>
            <person name="Banfield J.F."/>
        </authorList>
    </citation>
    <scope>NUCLEOTIDE SEQUENCE</scope>
    <source>
        <strain evidence="2">NC_groundwater_1296_Ag_S-0.2um_52_80</strain>
    </source>
</reference>
<organism evidence="2 3">
    <name type="scientific">Candidatus Iainarchaeum sp</name>
    <dbReference type="NCBI Taxonomy" id="3101447"/>
    <lineage>
        <taxon>Archaea</taxon>
        <taxon>Candidatus Iainarchaeota</taxon>
        <taxon>Candidatus Iainarchaeia</taxon>
        <taxon>Candidatus Iainarchaeales</taxon>
        <taxon>Candidatus Iainarchaeaceae</taxon>
        <taxon>Candidatus Iainarchaeum</taxon>
    </lineage>
</organism>
<evidence type="ECO:0000313" key="3">
    <source>
        <dbReference type="Proteomes" id="UP000732298"/>
    </source>
</evidence>
<feature type="domain" description="SpoVT-AbrB" evidence="1">
    <location>
        <begin position="8"/>
        <end position="39"/>
    </location>
</feature>
<keyword evidence="2" id="KW-0238">DNA-binding</keyword>
<protein>
    <submittedName>
        <fullName evidence="2">AbrB/MazE/SpoVT family DNA-binding domain-containing protein</fullName>
    </submittedName>
</protein>
<dbReference type="EMBL" id="JACQPB010000034">
    <property type="protein sequence ID" value="MBI4210502.1"/>
    <property type="molecule type" value="Genomic_DNA"/>
</dbReference>
<dbReference type="AlphaFoldDB" id="A0A8T3YL31"/>
<dbReference type="InterPro" id="IPR007159">
    <property type="entry name" value="SpoVT-AbrB_dom"/>
</dbReference>
<gene>
    <name evidence="2" type="ORF">HY544_03290</name>
</gene>
<accession>A0A8T3YL31</accession>
<name>A0A8T3YL31_9ARCH</name>